<dbReference type="RefSeq" id="WP_104847569.1">
    <property type="nucleotide sequence ID" value="NZ_PKOZ01000001.1"/>
</dbReference>
<dbReference type="AlphaFoldDB" id="A0A2S7N314"/>
<proteinExistence type="predicted"/>
<organism evidence="1 2">
    <name type="scientific">Pradoshia eiseniae</name>
    <dbReference type="NCBI Taxonomy" id="2064768"/>
    <lineage>
        <taxon>Bacteria</taxon>
        <taxon>Bacillati</taxon>
        <taxon>Bacillota</taxon>
        <taxon>Bacilli</taxon>
        <taxon>Bacillales</taxon>
        <taxon>Bacillaceae</taxon>
        <taxon>Pradoshia</taxon>
    </lineage>
</organism>
<reference evidence="1 2" key="1">
    <citation type="submission" date="2017-12" db="EMBL/GenBank/DDBJ databases">
        <title>Taxonomic description and draft genome of Pradoshia cofamensis Gen. nov., sp. nov., a thermotolerant bacillale isolated from anterior gut of earthworm Eisenia fetida.</title>
        <authorList>
            <person name="Saha T."/>
            <person name="Chakraborty R."/>
        </authorList>
    </citation>
    <scope>NUCLEOTIDE SEQUENCE [LARGE SCALE GENOMIC DNA]</scope>
    <source>
        <strain evidence="1 2">EAG3</strain>
    </source>
</reference>
<accession>A0A2S7N314</accession>
<dbReference type="Pfam" id="PF14006">
    <property type="entry name" value="YqzL"/>
    <property type="match status" value="1"/>
</dbReference>
<comment type="caution">
    <text evidence="1">The sequence shown here is derived from an EMBL/GenBank/DDBJ whole genome shotgun (WGS) entry which is preliminary data.</text>
</comment>
<evidence type="ECO:0000313" key="2">
    <source>
        <dbReference type="Proteomes" id="UP000239663"/>
    </source>
</evidence>
<name>A0A2S7N314_9BACI</name>
<dbReference type="Proteomes" id="UP000239663">
    <property type="component" value="Unassembled WGS sequence"/>
</dbReference>
<evidence type="ECO:0000313" key="1">
    <source>
        <dbReference type="EMBL" id="PQD96471.1"/>
    </source>
</evidence>
<sequence>MIEFTWNVFRQTGSVDTYLLLKELERQSDANQPVMQEENEELNIPLV</sequence>
<gene>
    <name evidence="1" type="ORF">CYL18_00800</name>
</gene>
<keyword evidence="2" id="KW-1185">Reference proteome</keyword>
<dbReference type="OrthoDB" id="1650227at2"/>
<dbReference type="InterPro" id="IPR025617">
    <property type="entry name" value="YqzL"/>
</dbReference>
<protein>
    <submittedName>
        <fullName evidence="1">YqzL family protein</fullName>
    </submittedName>
</protein>
<dbReference type="EMBL" id="PKOZ01000001">
    <property type="protein sequence ID" value="PQD96471.1"/>
    <property type="molecule type" value="Genomic_DNA"/>
</dbReference>